<evidence type="ECO:0000256" key="4">
    <source>
        <dbReference type="ARBA" id="ARBA00022801"/>
    </source>
</evidence>
<evidence type="ECO:0000256" key="1">
    <source>
        <dbReference type="ARBA" id="ARBA00022722"/>
    </source>
</evidence>
<dbReference type="PANTHER" id="PTHR20208">
    <property type="entry name" value="STRUCTURE-SPECIFIC ENDONUCLEASE SUBUNIT SLX1"/>
    <property type="match status" value="1"/>
</dbReference>
<dbReference type="GO" id="GO:0000724">
    <property type="term" value="P:double-strand break repair via homologous recombination"/>
    <property type="evidence" value="ECO:0007669"/>
    <property type="project" value="TreeGrafter"/>
</dbReference>
<protein>
    <recommendedName>
        <fullName evidence="10">GIY-YIG domain-containing protein</fullName>
    </recommendedName>
</protein>
<dbReference type="Pfam" id="PF21202">
    <property type="entry name" value="SLX1_C"/>
    <property type="match status" value="1"/>
</dbReference>
<feature type="domain" description="GIY-YIG" evidence="10">
    <location>
        <begin position="19"/>
        <end position="101"/>
    </location>
</feature>
<evidence type="ECO:0000313" key="11">
    <source>
        <dbReference type="EMBL" id="RPA87119.1"/>
    </source>
</evidence>
<accession>A0A3N4IML2</accession>
<reference evidence="11 12" key="1">
    <citation type="journal article" date="2018" name="Nat. Ecol. Evol.">
        <title>Pezizomycetes genomes reveal the molecular basis of ectomycorrhizal truffle lifestyle.</title>
        <authorList>
            <person name="Murat C."/>
            <person name="Payen T."/>
            <person name="Noel B."/>
            <person name="Kuo A."/>
            <person name="Morin E."/>
            <person name="Chen J."/>
            <person name="Kohler A."/>
            <person name="Krizsan K."/>
            <person name="Balestrini R."/>
            <person name="Da Silva C."/>
            <person name="Montanini B."/>
            <person name="Hainaut M."/>
            <person name="Levati E."/>
            <person name="Barry K.W."/>
            <person name="Belfiori B."/>
            <person name="Cichocki N."/>
            <person name="Clum A."/>
            <person name="Dockter R.B."/>
            <person name="Fauchery L."/>
            <person name="Guy J."/>
            <person name="Iotti M."/>
            <person name="Le Tacon F."/>
            <person name="Lindquist E.A."/>
            <person name="Lipzen A."/>
            <person name="Malagnac F."/>
            <person name="Mello A."/>
            <person name="Molinier V."/>
            <person name="Miyauchi S."/>
            <person name="Poulain J."/>
            <person name="Riccioni C."/>
            <person name="Rubini A."/>
            <person name="Sitrit Y."/>
            <person name="Splivallo R."/>
            <person name="Traeger S."/>
            <person name="Wang M."/>
            <person name="Zifcakova L."/>
            <person name="Wipf D."/>
            <person name="Zambonelli A."/>
            <person name="Paolocci F."/>
            <person name="Nowrousian M."/>
            <person name="Ottonello S."/>
            <person name="Baldrian P."/>
            <person name="Spatafora J.W."/>
            <person name="Henrissat B."/>
            <person name="Nagy L.G."/>
            <person name="Aury J.M."/>
            <person name="Wincker P."/>
            <person name="Grigoriev I.V."/>
            <person name="Bonfante P."/>
            <person name="Martin F.M."/>
        </authorList>
    </citation>
    <scope>NUCLEOTIDE SEQUENCE [LARGE SCALE GENOMIC DNA]</scope>
    <source>
        <strain evidence="11 12">RN42</strain>
    </source>
</reference>
<feature type="compositionally biased region" description="Polar residues" evidence="9">
    <location>
        <begin position="406"/>
        <end position="418"/>
    </location>
</feature>
<feature type="compositionally biased region" description="Basic residues" evidence="9">
    <location>
        <begin position="487"/>
        <end position="496"/>
    </location>
</feature>
<keyword evidence="4 8" id="KW-0378">Hydrolase</keyword>
<evidence type="ECO:0000256" key="5">
    <source>
        <dbReference type="ARBA" id="ARBA00023172"/>
    </source>
</evidence>
<comment type="cofactor">
    <cofactor evidence="8">
        <name>a divalent metal cation</name>
        <dbReference type="ChEBI" id="CHEBI:60240"/>
    </cofactor>
</comment>
<evidence type="ECO:0000256" key="3">
    <source>
        <dbReference type="ARBA" id="ARBA00022763"/>
    </source>
</evidence>
<keyword evidence="2 8" id="KW-0255">Endonuclease</keyword>
<dbReference type="EMBL" id="ML119647">
    <property type="protein sequence ID" value="RPA87119.1"/>
    <property type="molecule type" value="Genomic_DNA"/>
</dbReference>
<dbReference type="OrthoDB" id="24645at2759"/>
<dbReference type="InterPro" id="IPR048749">
    <property type="entry name" value="SLX1_C"/>
</dbReference>
<proteinExistence type="inferred from homology"/>
<sequence length="505" mass="56542">MNSTKVAALAELSPKPLPSFYCAYLLRSTVRPSSTYIGSTPDPRRRLNQHNGVAVGGARRTKRDTLRPWEMTVIVHGFSSQVAALQFEWAWQNSHVSKKIEEEDRLAVTATKARAGAKPKSKKSKPRASMQLHLKNLLLLVTGKAFVRWGLRVRFFCQDVFEAWEGIVEEFGGGRRLPKVLVDRRMVVEESDADSDDEIIVPNSQVQVSEITGRKNQHKGDGMGGVLGLDITNEHLLPHLRKSHELLTGPSAATCHFCRTPNKVPAFKSLLTCPTPSCKLAGHIHCFSTHFLSTEGASDEIMPDCSTCPSCKSLLEWQDLIREYKLRLSTSLPKEKTVKATRSKKETTTTTKKTTKSKETKETVSKPKSRTDELLDAILKEEEDFAPLAPISYSTSTSTTTKSSSVFNSETVENSTTSQDVPMQDWLWQEPNSDDEMIFEDSLKYGLNLGNDEMDQDDALDEAWEDKIAEVDREGSVQPEEEEQPAPKKRRGRPPKRLSIVPEID</sequence>
<keyword evidence="6 8" id="KW-0234">DNA repair</keyword>
<comment type="similarity">
    <text evidence="8">Belongs to the SLX1 family.</text>
</comment>
<dbReference type="InterPro" id="IPR027520">
    <property type="entry name" value="Slx1"/>
</dbReference>
<evidence type="ECO:0000256" key="7">
    <source>
        <dbReference type="ARBA" id="ARBA00023242"/>
    </source>
</evidence>
<evidence type="ECO:0000256" key="8">
    <source>
        <dbReference type="HAMAP-Rule" id="MF_03100"/>
    </source>
</evidence>
<dbReference type="GO" id="GO:0033557">
    <property type="term" value="C:Slx1-Slx4 complex"/>
    <property type="evidence" value="ECO:0007669"/>
    <property type="project" value="UniProtKB-UniRule"/>
</dbReference>
<feature type="region of interest" description="Disordered" evidence="9">
    <location>
        <begin position="394"/>
        <end position="418"/>
    </location>
</feature>
<dbReference type="Gene3D" id="3.30.40.10">
    <property type="entry name" value="Zinc/RING finger domain, C3HC4 (zinc finger)"/>
    <property type="match status" value="1"/>
</dbReference>
<feature type="compositionally biased region" description="Basic and acidic residues" evidence="9">
    <location>
        <begin position="356"/>
        <end position="369"/>
    </location>
</feature>
<dbReference type="GO" id="GO:0008821">
    <property type="term" value="F:crossover junction DNA endonuclease activity"/>
    <property type="evidence" value="ECO:0007669"/>
    <property type="project" value="TreeGrafter"/>
</dbReference>
<dbReference type="InterPro" id="IPR050381">
    <property type="entry name" value="SLX1_endonuclease"/>
</dbReference>
<dbReference type="InterPro" id="IPR013083">
    <property type="entry name" value="Znf_RING/FYVE/PHD"/>
</dbReference>
<organism evidence="11 12">
    <name type="scientific">Ascobolus immersus RN42</name>
    <dbReference type="NCBI Taxonomy" id="1160509"/>
    <lineage>
        <taxon>Eukaryota</taxon>
        <taxon>Fungi</taxon>
        <taxon>Dikarya</taxon>
        <taxon>Ascomycota</taxon>
        <taxon>Pezizomycotina</taxon>
        <taxon>Pezizomycetes</taxon>
        <taxon>Pezizales</taxon>
        <taxon>Ascobolaceae</taxon>
        <taxon>Ascobolus</taxon>
    </lineage>
</organism>
<dbReference type="GO" id="GO:0017108">
    <property type="term" value="F:5'-flap endonuclease activity"/>
    <property type="evidence" value="ECO:0007669"/>
    <property type="project" value="InterPro"/>
</dbReference>
<evidence type="ECO:0000313" key="12">
    <source>
        <dbReference type="Proteomes" id="UP000275078"/>
    </source>
</evidence>
<dbReference type="FunFam" id="3.40.1440.10:FF:000006">
    <property type="entry name" value="Structure-specific endonuclease subunit SLX1"/>
    <property type="match status" value="1"/>
</dbReference>
<feature type="region of interest" description="Disordered" evidence="9">
    <location>
        <begin position="335"/>
        <end position="369"/>
    </location>
</feature>
<dbReference type="STRING" id="1160509.A0A3N4IML2"/>
<evidence type="ECO:0000256" key="2">
    <source>
        <dbReference type="ARBA" id="ARBA00022759"/>
    </source>
</evidence>
<keyword evidence="12" id="KW-1185">Reference proteome</keyword>
<feature type="compositionally biased region" description="Basic and acidic residues" evidence="9">
    <location>
        <begin position="335"/>
        <end position="347"/>
    </location>
</feature>
<comment type="caution">
    <text evidence="8">Lacks conserved residue(s) required for the propagation of feature annotation.</text>
</comment>
<comment type="subcellular location">
    <subcellularLocation>
        <location evidence="8">Nucleus</location>
    </subcellularLocation>
</comment>
<dbReference type="Gene3D" id="3.40.1440.10">
    <property type="entry name" value="GIY-YIG endonuclease"/>
    <property type="match status" value="1"/>
</dbReference>
<dbReference type="InterPro" id="IPR035901">
    <property type="entry name" value="GIY-YIG_endonuc_sf"/>
</dbReference>
<dbReference type="PROSITE" id="PS50164">
    <property type="entry name" value="GIY_YIG"/>
    <property type="match status" value="1"/>
</dbReference>
<keyword evidence="1 8" id="KW-0540">Nuclease</keyword>
<keyword evidence="5 8" id="KW-0233">DNA recombination</keyword>
<dbReference type="PANTHER" id="PTHR20208:SF10">
    <property type="entry name" value="STRUCTURE-SPECIFIC ENDONUCLEASE SUBUNIT SLX1"/>
    <property type="match status" value="1"/>
</dbReference>
<feature type="region of interest" description="Disordered" evidence="9">
    <location>
        <begin position="470"/>
        <end position="505"/>
    </location>
</feature>
<dbReference type="SUPFAM" id="SSF82771">
    <property type="entry name" value="GIY-YIG endonuclease"/>
    <property type="match status" value="1"/>
</dbReference>
<dbReference type="AlphaFoldDB" id="A0A3N4IML2"/>
<feature type="compositionally biased region" description="Low complexity" evidence="9">
    <location>
        <begin position="394"/>
        <end position="405"/>
    </location>
</feature>
<name>A0A3N4IML2_ASCIM</name>
<comment type="subunit">
    <text evidence="8">Forms a heterodimer with SLX4.</text>
</comment>
<gene>
    <name evidence="11" type="ORF">BJ508DRAFT_301236</name>
</gene>
<keyword evidence="3 8" id="KW-0227">DNA damage</keyword>
<comment type="function">
    <text evidence="8">Catalytic subunit of the SLX1-SLX4 structure-specific endonuclease that resolves DNA secondary structures generated during DNA repair and recombination. Has endonuclease activity towards branched DNA substrates, introducing single-strand cuts in duplex DNA close to junctions with ss-DNA.</text>
</comment>
<dbReference type="HAMAP" id="MF_03100">
    <property type="entry name" value="Endonuc_su_Slx1"/>
    <property type="match status" value="1"/>
</dbReference>
<dbReference type="Pfam" id="PF01541">
    <property type="entry name" value="GIY-YIG"/>
    <property type="match status" value="1"/>
</dbReference>
<dbReference type="Proteomes" id="UP000275078">
    <property type="component" value="Unassembled WGS sequence"/>
</dbReference>
<keyword evidence="7 8" id="KW-0539">Nucleus</keyword>
<evidence type="ECO:0000256" key="6">
    <source>
        <dbReference type="ARBA" id="ARBA00023204"/>
    </source>
</evidence>
<evidence type="ECO:0000256" key="9">
    <source>
        <dbReference type="SAM" id="MobiDB-lite"/>
    </source>
</evidence>
<dbReference type="InterPro" id="IPR000305">
    <property type="entry name" value="GIY-YIG_endonuc"/>
</dbReference>
<dbReference type="CDD" id="cd10455">
    <property type="entry name" value="GIY-YIG_SLX1"/>
    <property type="match status" value="1"/>
</dbReference>
<evidence type="ECO:0000259" key="10">
    <source>
        <dbReference type="PROSITE" id="PS50164"/>
    </source>
</evidence>